<comment type="subcellular location">
    <subcellularLocation>
        <location evidence="1">Preautophagosomal structure</location>
    </subcellularLocation>
</comment>
<dbReference type="InterPro" id="IPR039113">
    <property type="entry name" value="ATG29"/>
</dbReference>
<dbReference type="GO" id="GO:0000045">
    <property type="term" value="P:autophagosome assembly"/>
    <property type="evidence" value="ECO:0007669"/>
    <property type="project" value="InterPro"/>
</dbReference>
<keyword evidence="6" id="KW-0072">Autophagy</keyword>
<evidence type="ECO:0000259" key="9">
    <source>
        <dbReference type="Pfam" id="PF18388"/>
    </source>
</evidence>
<evidence type="ECO:0000256" key="8">
    <source>
        <dbReference type="SAM" id="MobiDB-lite"/>
    </source>
</evidence>
<dbReference type="AlphaFoldDB" id="A0AAJ0C3G5"/>
<dbReference type="FunFam" id="1.10.10.2570:FF:000001">
    <property type="entry name" value="Autophagy-related protein 29"/>
    <property type="match status" value="1"/>
</dbReference>
<dbReference type="InterPro" id="IPR040666">
    <property type="entry name" value="Atg29_N"/>
</dbReference>
<comment type="similarity">
    <text evidence="2">Belongs to the ATG29 family.</text>
</comment>
<feature type="compositionally biased region" description="Polar residues" evidence="8">
    <location>
        <begin position="415"/>
        <end position="424"/>
    </location>
</feature>
<dbReference type="Gene3D" id="1.10.10.2570">
    <property type="match status" value="1"/>
</dbReference>
<keyword evidence="5" id="KW-0653">Protein transport</keyword>
<feature type="compositionally biased region" description="Low complexity" evidence="8">
    <location>
        <begin position="220"/>
        <end position="249"/>
    </location>
</feature>
<feature type="compositionally biased region" description="Low complexity" evidence="8">
    <location>
        <begin position="323"/>
        <end position="334"/>
    </location>
</feature>
<evidence type="ECO:0000256" key="4">
    <source>
        <dbReference type="ARBA" id="ARBA00022448"/>
    </source>
</evidence>
<comment type="function">
    <text evidence="7">Plays a role in autophagy. Functions at the preautophagosomal structure (PAS) in order to form normal autophagosomes under starvation conditions. Also plays a role in mitophagy and regulation of filamentous growth.</text>
</comment>
<feature type="region of interest" description="Disordered" evidence="8">
    <location>
        <begin position="93"/>
        <end position="435"/>
    </location>
</feature>
<evidence type="ECO:0000256" key="7">
    <source>
        <dbReference type="ARBA" id="ARBA00060351"/>
    </source>
</evidence>
<organism evidence="10 11">
    <name type="scientific">Phialemonium atrogriseum</name>
    <dbReference type="NCBI Taxonomy" id="1093897"/>
    <lineage>
        <taxon>Eukaryota</taxon>
        <taxon>Fungi</taxon>
        <taxon>Dikarya</taxon>
        <taxon>Ascomycota</taxon>
        <taxon>Pezizomycotina</taxon>
        <taxon>Sordariomycetes</taxon>
        <taxon>Sordariomycetidae</taxon>
        <taxon>Cephalothecales</taxon>
        <taxon>Cephalothecaceae</taxon>
        <taxon>Phialemonium</taxon>
    </lineage>
</organism>
<evidence type="ECO:0000313" key="10">
    <source>
        <dbReference type="EMBL" id="KAK1768812.1"/>
    </source>
</evidence>
<feature type="domain" description="Atg29 N-terminal" evidence="9">
    <location>
        <begin position="19"/>
        <end position="71"/>
    </location>
</feature>
<evidence type="ECO:0000313" key="11">
    <source>
        <dbReference type="Proteomes" id="UP001244011"/>
    </source>
</evidence>
<dbReference type="EMBL" id="MU839004">
    <property type="protein sequence ID" value="KAK1768812.1"/>
    <property type="molecule type" value="Genomic_DNA"/>
</dbReference>
<feature type="compositionally biased region" description="Polar residues" evidence="8">
    <location>
        <begin position="378"/>
        <end position="398"/>
    </location>
</feature>
<evidence type="ECO:0000256" key="1">
    <source>
        <dbReference type="ARBA" id="ARBA00004329"/>
    </source>
</evidence>
<comment type="caution">
    <text evidence="10">The sequence shown here is derived from an EMBL/GenBank/DDBJ whole genome shotgun (WGS) entry which is preliminary data.</text>
</comment>
<sequence length="435" mass="45852">MAANQGKEPPKEKEKEPKYHLYVRLPFNRGDFVDPPPVNWDETKSEALWNIISGVAKTEIDWTELASEFGVTVEFLLQMASCLTEHHTSQLRAQMRKATATKGSSAAPSPIPGSEPAGAGAGPGTAEAMRRTGSGSGRAPSSLSVRKDYLLSKNDGGMLETPLKTSLASRPKASRNSSSNTTVLAQNPTGAKNIARPGSPRSQRHRLSSFPIPAQAAATAPESSPGLASPEPALSSSSSSSSSSSPVESRIMRRPPRFQAQDGLGSFADEDEAEPAFLPFQPQASGASSSGHNTQDLGATLRGDQRDFAPRLAKGRGKEKVHQSQTSDSSTSSTAMVSRRPTDDRKPPGPLSPRRPAELSGRSTGAKGKGYSRDGSDGTPSMGSSFSDLDDASVTQSALEEALASKMQDGGTIGSKMSTISQAIRSRYLPKSDKP</sequence>
<dbReference type="GO" id="GO:0000407">
    <property type="term" value="C:phagophore assembly site"/>
    <property type="evidence" value="ECO:0007669"/>
    <property type="project" value="UniProtKB-SubCell"/>
</dbReference>
<dbReference type="RefSeq" id="XP_060285025.1">
    <property type="nucleotide sequence ID" value="XM_060429812.1"/>
</dbReference>
<accession>A0AAJ0C3G5</accession>
<keyword evidence="11" id="KW-1185">Reference proteome</keyword>
<dbReference type="GO" id="GO:0015031">
    <property type="term" value="P:protein transport"/>
    <property type="evidence" value="ECO:0007669"/>
    <property type="project" value="UniProtKB-KW"/>
</dbReference>
<keyword evidence="4" id="KW-0813">Transport</keyword>
<proteinExistence type="inferred from homology"/>
<dbReference type="PANTHER" id="PTHR40012">
    <property type="entry name" value="AUTOPHAGY-RELATED PROTEIN 29"/>
    <property type="match status" value="1"/>
</dbReference>
<evidence type="ECO:0000256" key="2">
    <source>
        <dbReference type="ARBA" id="ARBA00010082"/>
    </source>
</evidence>
<gene>
    <name evidence="10" type="ORF">QBC33DRAFT_557576</name>
</gene>
<feature type="compositionally biased region" description="Polar residues" evidence="8">
    <location>
        <begin position="282"/>
        <end position="297"/>
    </location>
</feature>
<dbReference type="InterPro" id="IPR039362">
    <property type="entry name" value="ATG29_sf"/>
</dbReference>
<dbReference type="PANTHER" id="PTHR40012:SF1">
    <property type="entry name" value="AUTOPHAGY-RELATED PROTEIN 29"/>
    <property type="match status" value="1"/>
</dbReference>
<dbReference type="GeneID" id="85312999"/>
<feature type="compositionally biased region" description="Low complexity" evidence="8">
    <location>
        <begin position="103"/>
        <end position="118"/>
    </location>
</feature>
<name>A0AAJ0C3G5_9PEZI</name>
<feature type="compositionally biased region" description="Polar residues" evidence="8">
    <location>
        <begin position="163"/>
        <end position="190"/>
    </location>
</feature>
<evidence type="ECO:0000256" key="6">
    <source>
        <dbReference type="ARBA" id="ARBA00023006"/>
    </source>
</evidence>
<reference evidence="10" key="1">
    <citation type="submission" date="2023-06" db="EMBL/GenBank/DDBJ databases">
        <title>Genome-scale phylogeny and comparative genomics of the fungal order Sordariales.</title>
        <authorList>
            <consortium name="Lawrence Berkeley National Laboratory"/>
            <person name="Hensen N."/>
            <person name="Bonometti L."/>
            <person name="Westerberg I."/>
            <person name="Brannstrom I.O."/>
            <person name="Guillou S."/>
            <person name="Cros-Aarteil S."/>
            <person name="Calhoun S."/>
            <person name="Haridas S."/>
            <person name="Kuo A."/>
            <person name="Mondo S."/>
            <person name="Pangilinan J."/>
            <person name="Riley R."/>
            <person name="Labutti K."/>
            <person name="Andreopoulos B."/>
            <person name="Lipzen A."/>
            <person name="Chen C."/>
            <person name="Yanf M."/>
            <person name="Daum C."/>
            <person name="Ng V."/>
            <person name="Clum A."/>
            <person name="Steindorff A."/>
            <person name="Ohm R."/>
            <person name="Martin F."/>
            <person name="Silar P."/>
            <person name="Natvig D."/>
            <person name="Lalanne C."/>
            <person name="Gautier V."/>
            <person name="Ament-Velasquez S.L."/>
            <person name="Kruys A."/>
            <person name="Hutchinson M.I."/>
            <person name="Powell A.J."/>
            <person name="Barry K."/>
            <person name="Miller A.N."/>
            <person name="Grigoriev I.V."/>
            <person name="Debuchy R."/>
            <person name="Gladieux P."/>
            <person name="Thoren M.H."/>
            <person name="Johannesson H."/>
        </authorList>
    </citation>
    <scope>NUCLEOTIDE SEQUENCE</scope>
    <source>
        <strain evidence="10">8032-3</strain>
    </source>
</reference>
<evidence type="ECO:0000256" key="5">
    <source>
        <dbReference type="ARBA" id="ARBA00022927"/>
    </source>
</evidence>
<protein>
    <recommendedName>
        <fullName evidence="3">Autophagy-related protein 29</fullName>
    </recommendedName>
</protein>
<dbReference type="Pfam" id="PF18388">
    <property type="entry name" value="ATG29_N"/>
    <property type="match status" value="1"/>
</dbReference>
<evidence type="ECO:0000256" key="3">
    <source>
        <dbReference type="ARBA" id="ARBA00013784"/>
    </source>
</evidence>
<dbReference type="Proteomes" id="UP001244011">
    <property type="component" value="Unassembled WGS sequence"/>
</dbReference>